<dbReference type="PANTHER" id="PTHR32347">
    <property type="entry name" value="EFFLUX SYSTEM COMPONENT YKNX-RELATED"/>
    <property type="match status" value="1"/>
</dbReference>
<evidence type="ECO:0000256" key="3">
    <source>
        <dbReference type="SAM" id="Phobius"/>
    </source>
</evidence>
<dbReference type="PRINTS" id="PR01490">
    <property type="entry name" value="RTXTOXIND"/>
</dbReference>
<keyword evidence="3" id="KW-1133">Transmembrane helix</keyword>
<dbReference type="Gene3D" id="1.20.1600.10">
    <property type="entry name" value="Outer membrane efflux proteins (OEP)"/>
    <property type="match status" value="1"/>
</dbReference>
<gene>
    <name evidence="4" type="ORF">HX876_10405</name>
</gene>
<dbReference type="PROSITE" id="PS51318">
    <property type="entry name" value="TAT"/>
    <property type="match status" value="1"/>
</dbReference>
<comment type="caution">
    <text evidence="4">The sequence shown here is derived from an EMBL/GenBank/DDBJ whole genome shotgun (WGS) entry which is preliminary data.</text>
</comment>
<feature type="transmembrane region" description="Helical" evidence="3">
    <location>
        <begin position="12"/>
        <end position="32"/>
    </location>
</feature>
<dbReference type="InterPro" id="IPR006311">
    <property type="entry name" value="TAT_signal"/>
</dbReference>
<dbReference type="AlphaFoldDB" id="A0A7Y7YAE4"/>
<proteinExistence type="predicted"/>
<dbReference type="GO" id="GO:0030313">
    <property type="term" value="C:cell envelope"/>
    <property type="evidence" value="ECO:0007669"/>
    <property type="project" value="UniProtKB-SubCell"/>
</dbReference>
<organism evidence="4 5">
    <name type="scientific">Pseudomonas gingeri</name>
    <dbReference type="NCBI Taxonomy" id="117681"/>
    <lineage>
        <taxon>Bacteria</taxon>
        <taxon>Pseudomonadati</taxon>
        <taxon>Pseudomonadota</taxon>
        <taxon>Gammaproteobacteria</taxon>
        <taxon>Pseudomonadales</taxon>
        <taxon>Pseudomonadaceae</taxon>
        <taxon>Pseudomonas</taxon>
    </lineage>
</organism>
<reference evidence="4 5" key="1">
    <citation type="submission" date="2020-04" db="EMBL/GenBank/DDBJ databases">
        <title>Molecular characterization of pseudomonads from Agaricus bisporus reveal novel blotch 2 pathogens in Western Europe.</title>
        <authorList>
            <person name="Taparia T."/>
            <person name="Krijger M."/>
            <person name="Haynes E."/>
            <person name="Elpinstone J.G."/>
            <person name="Noble R."/>
            <person name="Van Der Wolf J."/>
        </authorList>
    </citation>
    <scope>NUCLEOTIDE SEQUENCE [LARGE SCALE GENOMIC DNA]</scope>
    <source>
        <strain evidence="4 5">IPO3737</strain>
    </source>
</reference>
<keyword evidence="3" id="KW-0812">Transmembrane</keyword>
<keyword evidence="2" id="KW-0175">Coiled coil</keyword>
<keyword evidence="3" id="KW-0472">Membrane</keyword>
<evidence type="ECO:0000256" key="1">
    <source>
        <dbReference type="ARBA" id="ARBA00004196"/>
    </source>
</evidence>
<sequence>MTTDKQVRRRRWLQGAGLLLALAVAGVVVTTLRAPAADRPKDGHWIAVQASPLVHQIGLVGKIEPQKTITLTAPFEGNVRAVLVEQGQRVEAGQSLLQMDPGLLEIQLRDALSAQLKARRTVQELQDWNNSPQVARARRSLRTSQMAVSNSERKLRESQNLFQRGIIPRNELDDLQQQLQTQRLDLVAAEGDLQQALDQGKGEYRQIADMELTNATVKYEALHKLLEGKNVLAPFAGIVVPPPGANSPQSSTANSTGPVQAGSRVSQGQVLFGLANIEQLKIVSKVSELDINQLHQGQSVEILGDGFDGERLDGSVDIVSSLALPNDAPGGSAQFPVTLSVPKLTREQLQRVRLGMSARLTIITYRNDQAIILPAAAIQRTDKGLLVDYREAVDQPVKRLPITTGQATQEGVEVFGLQPGFVRLVE</sequence>
<accession>A0A7Y7YAE4</accession>
<dbReference type="InterPro" id="IPR050465">
    <property type="entry name" value="UPF0194_transport"/>
</dbReference>
<name>A0A7Y7YAE4_9PSED</name>
<dbReference type="SUPFAM" id="SSF111369">
    <property type="entry name" value="HlyD-like secretion proteins"/>
    <property type="match status" value="1"/>
</dbReference>
<evidence type="ECO:0000256" key="2">
    <source>
        <dbReference type="ARBA" id="ARBA00023054"/>
    </source>
</evidence>
<dbReference type="SUPFAM" id="SSF56954">
    <property type="entry name" value="Outer membrane efflux proteins (OEP)"/>
    <property type="match status" value="1"/>
</dbReference>
<dbReference type="Proteomes" id="UP000520592">
    <property type="component" value="Unassembled WGS sequence"/>
</dbReference>
<dbReference type="Gene3D" id="2.40.50.100">
    <property type="match status" value="1"/>
</dbReference>
<comment type="subcellular location">
    <subcellularLocation>
        <location evidence="1">Cell envelope</location>
    </subcellularLocation>
</comment>
<dbReference type="EMBL" id="JACAQD010000011">
    <property type="protein sequence ID" value="NWC32807.1"/>
    <property type="molecule type" value="Genomic_DNA"/>
</dbReference>
<evidence type="ECO:0000313" key="5">
    <source>
        <dbReference type="Proteomes" id="UP000520592"/>
    </source>
</evidence>
<dbReference type="Gene3D" id="2.40.30.170">
    <property type="match status" value="1"/>
</dbReference>
<evidence type="ECO:0000313" key="4">
    <source>
        <dbReference type="EMBL" id="NWC32807.1"/>
    </source>
</evidence>
<protein>
    <submittedName>
        <fullName evidence="4">HlyD family efflux transporter periplasmic adaptor subunit</fullName>
    </submittedName>
</protein>
<dbReference type="RefSeq" id="WP_177056851.1">
    <property type="nucleotide sequence ID" value="NZ_JACAPS010000011.1"/>
</dbReference>